<evidence type="ECO:0000313" key="1">
    <source>
        <dbReference type="EMBL" id="MDQ2258810.1"/>
    </source>
</evidence>
<name>A0AAW8HG49_9ENTR</name>
<dbReference type="EMBL" id="JAVDKS010000012">
    <property type="protein sequence ID" value="MDQ2258810.1"/>
    <property type="molecule type" value="Genomic_DNA"/>
</dbReference>
<keyword evidence="2" id="KW-1185">Reference proteome</keyword>
<sequence>MTEHSPFPHRVVCVTQSLADFGLKAGDNGKLVRLDGSRIKTHAAFRDWLYRLRPGERLPRGRYFRNKTPGRPWLMMDELHMMLKPIKP</sequence>
<proteinExistence type="predicted"/>
<evidence type="ECO:0008006" key="3">
    <source>
        <dbReference type="Google" id="ProtNLM"/>
    </source>
</evidence>
<dbReference type="AlphaFoldDB" id="A0AAW8HG49"/>
<dbReference type="RefSeq" id="WP_217188908.1">
    <property type="nucleotide sequence ID" value="NZ_CP143719.1"/>
</dbReference>
<accession>A0AAW8HG49</accession>
<evidence type="ECO:0000313" key="2">
    <source>
        <dbReference type="Proteomes" id="UP001225042"/>
    </source>
</evidence>
<organism evidence="1 2">
    <name type="scientific">Enterobacter soli</name>
    <dbReference type="NCBI Taxonomy" id="885040"/>
    <lineage>
        <taxon>Bacteria</taxon>
        <taxon>Pseudomonadati</taxon>
        <taxon>Pseudomonadota</taxon>
        <taxon>Gammaproteobacteria</taxon>
        <taxon>Enterobacterales</taxon>
        <taxon>Enterobacteriaceae</taxon>
        <taxon>Enterobacter</taxon>
    </lineage>
</organism>
<gene>
    <name evidence="1" type="ORF">RBJ67_22025</name>
</gene>
<dbReference type="Proteomes" id="UP001225042">
    <property type="component" value="Unassembled WGS sequence"/>
</dbReference>
<reference evidence="1 2" key="1">
    <citation type="submission" date="2023-08" db="EMBL/GenBank/DDBJ databases">
        <authorList>
            <person name="Dale J."/>
        </authorList>
    </citation>
    <scope>NUCLEOTIDE SEQUENCE [LARGE SCALE GENOMIC DNA]</scope>
    <source>
        <strain evidence="1 2">2023EL-00788</strain>
    </source>
</reference>
<protein>
    <recommendedName>
        <fullName evidence="3">Transposase</fullName>
    </recommendedName>
</protein>
<comment type="caution">
    <text evidence="1">The sequence shown here is derived from an EMBL/GenBank/DDBJ whole genome shotgun (WGS) entry which is preliminary data.</text>
</comment>